<dbReference type="EMBL" id="DTEN01000382">
    <property type="protein sequence ID" value="HGI75893.1"/>
    <property type="molecule type" value="Genomic_DNA"/>
</dbReference>
<dbReference type="EC" id="4.1.1.17" evidence="6"/>
<protein>
    <recommendedName>
        <fullName evidence="6">ornithine decarboxylase</fullName>
        <ecNumber evidence="6">4.1.1.17</ecNumber>
    </recommendedName>
</protein>
<dbReference type="PANTHER" id="PTHR11482:SF6">
    <property type="entry name" value="ORNITHINE DECARBOXYLASE 1-RELATED"/>
    <property type="match status" value="1"/>
</dbReference>
<evidence type="ECO:0000256" key="7">
    <source>
        <dbReference type="ARBA" id="ARBA00049127"/>
    </source>
</evidence>
<dbReference type="Gene3D" id="3.20.20.10">
    <property type="entry name" value="Alanine racemase"/>
    <property type="match status" value="1"/>
</dbReference>
<comment type="similarity">
    <text evidence="2">Belongs to the Orn/Lys/Arg decarboxylase class-II family.</text>
</comment>
<dbReference type="PRINTS" id="PR01179">
    <property type="entry name" value="ODADCRBXLASE"/>
</dbReference>
<dbReference type="CDD" id="cd00622">
    <property type="entry name" value="PLPDE_III_ODC"/>
    <property type="match status" value="1"/>
</dbReference>
<evidence type="ECO:0000256" key="6">
    <source>
        <dbReference type="ARBA" id="ARBA00034138"/>
    </source>
</evidence>
<dbReference type="InterPro" id="IPR022653">
    <property type="entry name" value="De-COase2_pyr-phos_BS"/>
</dbReference>
<evidence type="ECO:0000256" key="4">
    <source>
        <dbReference type="ARBA" id="ARBA00023239"/>
    </source>
</evidence>
<evidence type="ECO:0000256" key="1">
    <source>
        <dbReference type="ARBA" id="ARBA00001933"/>
    </source>
</evidence>
<accession>A0A7V3YNH6</accession>
<dbReference type="Pfam" id="PF02784">
    <property type="entry name" value="Orn_Arg_deC_N"/>
    <property type="match status" value="1"/>
</dbReference>
<comment type="pathway">
    <text evidence="5">Amine and polyamine biosynthesis; putrescine biosynthesis via L-ornithine pathway; putrescine from L-ornithine: step 1/1.</text>
</comment>
<keyword evidence="3 8" id="KW-0663">Pyridoxal phosphate</keyword>
<organism evidence="10">
    <name type="scientific">Candidatus Caldatribacterium californiense</name>
    <dbReference type="NCBI Taxonomy" id="1454726"/>
    <lineage>
        <taxon>Bacteria</taxon>
        <taxon>Pseudomonadati</taxon>
        <taxon>Atribacterota</taxon>
        <taxon>Atribacteria</taxon>
        <taxon>Atribacterales</taxon>
        <taxon>Candidatus Caldatribacteriaceae</taxon>
        <taxon>Candidatus Caldatribacterium</taxon>
    </lineage>
</organism>
<dbReference type="AlphaFoldDB" id="A0A7V3YNH6"/>
<dbReference type="SUPFAM" id="SSF51419">
    <property type="entry name" value="PLP-binding barrel"/>
    <property type="match status" value="1"/>
</dbReference>
<evidence type="ECO:0000259" key="9">
    <source>
        <dbReference type="Pfam" id="PF02784"/>
    </source>
</evidence>
<feature type="active site" description="Proton donor" evidence="8">
    <location>
        <position position="353"/>
    </location>
</feature>
<name>A0A7V3YNH6_9BACT</name>
<dbReference type="GO" id="GO:0033387">
    <property type="term" value="P:putrescine biosynthetic process from arginine, via ornithine"/>
    <property type="evidence" value="ECO:0007669"/>
    <property type="project" value="TreeGrafter"/>
</dbReference>
<gene>
    <name evidence="10" type="ORF">ENU96_09505</name>
</gene>
<sequence length="401" mass="44346">MRTSQRGTSWESGDCAYMGKRLRVLEERAFPLGEEQIEELTSQFGTPLLILLRERIVRNYRAFQRFLPGVEVFYAVKANPHPSVVGLLASLGSSFDVASQQEIALVTSFGVAPERMIFANTVKRREGILYARRVGVSLMTYDNEEELKKIQRYYPEARLVLRLKTPSNGSRIDLSYKFGAEPEEALELLLRAQDMGLAPVGLSFHVGSPCHNPKTYATALHIVEEVLLKAQTRGLFLTLIDIGGGFPLYTYSSEGGPASLEIVSEVVYPLLEPFLSRGFRVIAEPGRSIVGNAGILVTRVIGKAVRSGRIWYYLDDGLYGTFSAIPFDKAHFSFYALKESDQEVLCTLAGPTCDSLDVVAEDVVLPPLEVDDLVVVPDIGAYSWASATTFNGFDKPQVVMV</sequence>
<proteinExistence type="inferred from homology"/>
<dbReference type="PANTHER" id="PTHR11482">
    <property type="entry name" value="ARGININE/DIAMINOPIMELATE/ORNITHINE DECARBOXYLASE"/>
    <property type="match status" value="1"/>
</dbReference>
<comment type="cofactor">
    <cofactor evidence="1 8">
        <name>pyridoxal 5'-phosphate</name>
        <dbReference type="ChEBI" id="CHEBI:597326"/>
    </cofactor>
</comment>
<feature type="modified residue" description="N6-(pyridoxal phosphate)lysine" evidence="8">
    <location>
        <position position="77"/>
    </location>
</feature>
<dbReference type="Gene3D" id="2.40.37.10">
    <property type="entry name" value="Lyase, Ornithine Decarboxylase, Chain A, domain 1"/>
    <property type="match status" value="1"/>
</dbReference>
<evidence type="ECO:0000256" key="3">
    <source>
        <dbReference type="ARBA" id="ARBA00022898"/>
    </source>
</evidence>
<evidence type="ECO:0000256" key="5">
    <source>
        <dbReference type="ARBA" id="ARBA00034115"/>
    </source>
</evidence>
<dbReference type="InterPro" id="IPR009006">
    <property type="entry name" value="Ala_racemase/Decarboxylase_C"/>
</dbReference>
<dbReference type="PROSITE" id="PS00878">
    <property type="entry name" value="ODR_DC_2_1"/>
    <property type="match status" value="1"/>
</dbReference>
<dbReference type="InterPro" id="IPR022644">
    <property type="entry name" value="De-COase2_N"/>
</dbReference>
<dbReference type="FunFam" id="3.20.20.10:FF:000008">
    <property type="entry name" value="Ornithine decarboxylase"/>
    <property type="match status" value="1"/>
</dbReference>
<dbReference type="InterPro" id="IPR002433">
    <property type="entry name" value="Orn_de-COase"/>
</dbReference>
<dbReference type="InterPro" id="IPR000183">
    <property type="entry name" value="Orn/DAP/Arg_de-COase"/>
</dbReference>
<dbReference type="InterPro" id="IPR029066">
    <property type="entry name" value="PLP-binding_barrel"/>
</dbReference>
<comment type="catalytic activity">
    <reaction evidence="7">
        <text>L-ornithine + H(+) = putrescine + CO2</text>
        <dbReference type="Rhea" id="RHEA:22964"/>
        <dbReference type="ChEBI" id="CHEBI:15378"/>
        <dbReference type="ChEBI" id="CHEBI:16526"/>
        <dbReference type="ChEBI" id="CHEBI:46911"/>
        <dbReference type="ChEBI" id="CHEBI:326268"/>
        <dbReference type="EC" id="4.1.1.17"/>
    </reaction>
</comment>
<dbReference type="GO" id="GO:0004586">
    <property type="term" value="F:ornithine decarboxylase activity"/>
    <property type="evidence" value="ECO:0007669"/>
    <property type="project" value="UniProtKB-EC"/>
</dbReference>
<dbReference type="GO" id="GO:0005737">
    <property type="term" value="C:cytoplasm"/>
    <property type="evidence" value="ECO:0007669"/>
    <property type="project" value="TreeGrafter"/>
</dbReference>
<reference evidence="10" key="1">
    <citation type="journal article" date="2020" name="mSystems">
        <title>Genome- and Community-Level Interaction Insights into Carbon Utilization and Element Cycling Functions of Hydrothermarchaeota in Hydrothermal Sediment.</title>
        <authorList>
            <person name="Zhou Z."/>
            <person name="Liu Y."/>
            <person name="Xu W."/>
            <person name="Pan J."/>
            <person name="Luo Z.H."/>
            <person name="Li M."/>
        </authorList>
    </citation>
    <scope>NUCLEOTIDE SEQUENCE [LARGE SCALE GENOMIC DNA]</scope>
    <source>
        <strain evidence="10">SpSt-716</strain>
    </source>
</reference>
<evidence type="ECO:0000256" key="8">
    <source>
        <dbReference type="PIRSR" id="PIRSR600183-50"/>
    </source>
</evidence>
<evidence type="ECO:0000256" key="2">
    <source>
        <dbReference type="ARBA" id="ARBA00008872"/>
    </source>
</evidence>
<comment type="caution">
    <text evidence="10">The sequence shown here is derived from an EMBL/GenBank/DDBJ whole genome shotgun (WGS) entry which is preliminary data.</text>
</comment>
<evidence type="ECO:0000313" key="10">
    <source>
        <dbReference type="EMBL" id="HGI75893.1"/>
    </source>
</evidence>
<keyword evidence="4" id="KW-0456">Lyase</keyword>
<dbReference type="PRINTS" id="PR01182">
    <property type="entry name" value="ORNDCRBXLASE"/>
</dbReference>
<feature type="domain" description="Orn/DAP/Arg decarboxylase 2 N-terminal" evidence="9">
    <location>
        <begin position="54"/>
        <end position="290"/>
    </location>
</feature>
<dbReference type="SUPFAM" id="SSF50621">
    <property type="entry name" value="Alanine racemase C-terminal domain-like"/>
    <property type="match status" value="1"/>
</dbReference>